<dbReference type="EMBL" id="WHWC01000001">
    <property type="protein sequence ID" value="KAG8389774.1"/>
    <property type="molecule type" value="Genomic_DNA"/>
</dbReference>
<gene>
    <name evidence="2" type="ORF">BUALT_Bualt01G0013500</name>
</gene>
<dbReference type="AlphaFoldDB" id="A0AAV6Y4L4"/>
<keyword evidence="3" id="KW-1185">Reference proteome</keyword>
<dbReference type="Proteomes" id="UP000826271">
    <property type="component" value="Unassembled WGS sequence"/>
</dbReference>
<protein>
    <submittedName>
        <fullName evidence="2">Uncharacterized protein</fullName>
    </submittedName>
</protein>
<feature type="region of interest" description="Disordered" evidence="1">
    <location>
        <begin position="140"/>
        <end position="171"/>
    </location>
</feature>
<reference evidence="2" key="1">
    <citation type="submission" date="2019-10" db="EMBL/GenBank/DDBJ databases">
        <authorList>
            <person name="Zhang R."/>
            <person name="Pan Y."/>
            <person name="Wang J."/>
            <person name="Ma R."/>
            <person name="Yu S."/>
        </authorList>
    </citation>
    <scope>NUCLEOTIDE SEQUENCE</scope>
    <source>
        <strain evidence="2">LA-IB0</strain>
        <tissue evidence="2">Leaf</tissue>
    </source>
</reference>
<organism evidence="2 3">
    <name type="scientific">Buddleja alternifolia</name>
    <dbReference type="NCBI Taxonomy" id="168488"/>
    <lineage>
        <taxon>Eukaryota</taxon>
        <taxon>Viridiplantae</taxon>
        <taxon>Streptophyta</taxon>
        <taxon>Embryophyta</taxon>
        <taxon>Tracheophyta</taxon>
        <taxon>Spermatophyta</taxon>
        <taxon>Magnoliopsida</taxon>
        <taxon>eudicotyledons</taxon>
        <taxon>Gunneridae</taxon>
        <taxon>Pentapetalae</taxon>
        <taxon>asterids</taxon>
        <taxon>lamiids</taxon>
        <taxon>Lamiales</taxon>
        <taxon>Scrophulariaceae</taxon>
        <taxon>Buddlejeae</taxon>
        <taxon>Buddleja</taxon>
    </lineage>
</organism>
<accession>A0AAV6Y4L4</accession>
<feature type="compositionally biased region" description="Acidic residues" evidence="1">
    <location>
        <begin position="218"/>
        <end position="230"/>
    </location>
</feature>
<feature type="compositionally biased region" description="Polar residues" evidence="1">
    <location>
        <begin position="231"/>
        <end position="241"/>
    </location>
</feature>
<dbReference type="PANTHER" id="PTHR34194:SF2">
    <property type="entry name" value="F14J8.16 PROTEIN"/>
    <property type="match status" value="1"/>
</dbReference>
<sequence>MIQMVQRDVEFVGVDKLVDLDANSDLIRDKAGSKYFVDKSRIFEMALVDKDYGNLLVSNLTEEERSEPQNKRRQEDDVSEDENDPGCERFFKSLRAYGNSYVFEKDEKDGISSLIKYEREESSDEDCDPEPRRKLRSAMKQKVGVLDERENEKNENVSQMKSRNKAKDEKVENVKCSSSGVVPDADYFFHLQNIKIVDEHRVYTYGGHRVVYEKIDGENDQEKEDNEDGSSSDVEIVGSTSNEERKPNPSVMNKESFVNPVSPTMGLEFRQQVIAVLRKPYDEQEYDKLWFDFELRTPERKHKELRNQRDRSCPTNRDGKSYLDHYPDLGRKLRLCEDDKPKCLNLLRGLFFWLRNSVQSGSFLPWQDDECLSIKPESC</sequence>
<feature type="region of interest" description="Disordered" evidence="1">
    <location>
        <begin position="59"/>
        <end position="86"/>
    </location>
</feature>
<dbReference type="PANTHER" id="PTHR34194">
    <property type="entry name" value="F14J8.16 PROTEIN"/>
    <property type="match status" value="1"/>
</dbReference>
<comment type="caution">
    <text evidence="2">The sequence shown here is derived from an EMBL/GenBank/DDBJ whole genome shotgun (WGS) entry which is preliminary data.</text>
</comment>
<name>A0AAV6Y4L4_9LAMI</name>
<feature type="compositionally biased region" description="Basic and acidic residues" evidence="1">
    <location>
        <begin position="145"/>
        <end position="155"/>
    </location>
</feature>
<feature type="region of interest" description="Disordered" evidence="1">
    <location>
        <begin position="216"/>
        <end position="255"/>
    </location>
</feature>
<evidence type="ECO:0000313" key="2">
    <source>
        <dbReference type="EMBL" id="KAG8389774.1"/>
    </source>
</evidence>
<evidence type="ECO:0000256" key="1">
    <source>
        <dbReference type="SAM" id="MobiDB-lite"/>
    </source>
</evidence>
<evidence type="ECO:0000313" key="3">
    <source>
        <dbReference type="Proteomes" id="UP000826271"/>
    </source>
</evidence>
<feature type="compositionally biased region" description="Basic and acidic residues" evidence="1">
    <location>
        <begin position="62"/>
        <end position="76"/>
    </location>
</feature>
<proteinExistence type="predicted"/>